<dbReference type="InterPro" id="IPR041662">
    <property type="entry name" value="SusD-like_2"/>
</dbReference>
<dbReference type="SUPFAM" id="SSF48452">
    <property type="entry name" value="TPR-like"/>
    <property type="match status" value="1"/>
</dbReference>
<sequence length="561" mass="62186">MMNLQYIRKAFVIMIGLLIASSCDDQLTEMNINPNGIDPSSANPNLLMPSVLAPAAQTYLDLGFNNMAGAMQHTQKNGWYSGHNQYDWSATDWDNWYGMLRTNALLEERAVELEYEYFEGVALTMKSFIYGNITDIWGDAPYTNAVNGDEGGDENEYPAFDSQEVIYDGIIADLSRAATLFASADESVVNGSADLYFGGDAKMWQRFANSLLLRYYMRISEKKPDVAQAGIEAVYNSGMYLQSADQDVTLDYTGGANDVWPSQYTDVDAFTRWQACETLVEQLMMTNDPRISVWFDSVAVQWVPDPSLSMAEEEVIRANGDVVEGDVVTYSYLEFMEMKDTKFTRRFNPNEISYDTDLYVGLPPALTIPESYNGNPDPGQGTRNQHVSQLAPIYATAGSAGDILQARIISAAEVSFILAEAALKGWGVGNAEEHYNNAIQYSLDTWGKGSEYDTFIMMPGVAYDGTVEQVLTQKWVASWTAATEAWMDYRRTGLPALQVGPASDQPVVALRYPYGNDELNNNTTNANAAIDRLEVTQYSGAVGADSPWSKMWVLQGTSAPW</sequence>
<dbReference type="Pfam" id="PF12771">
    <property type="entry name" value="SusD-like_2"/>
    <property type="match status" value="2"/>
</dbReference>
<keyword evidence="1" id="KW-0449">Lipoprotein</keyword>
<reference evidence="1" key="1">
    <citation type="journal article" date="2023" name="Comput. Struct. Biotechnol. J.">
        <title>Discovery of a novel marine Bacteroidetes with a rich repertoire of carbohydrate-active enzymes.</title>
        <authorList>
            <person name="Chen B."/>
            <person name="Liu G."/>
            <person name="Chen Q."/>
            <person name="Wang H."/>
            <person name="Liu L."/>
            <person name="Tang K."/>
        </authorList>
    </citation>
    <scope>NUCLEOTIDE SEQUENCE</scope>
    <source>
        <strain evidence="1">TK19036</strain>
    </source>
</reference>
<dbReference type="Gene3D" id="1.25.40.390">
    <property type="match status" value="2"/>
</dbReference>
<name>A0AA49GK31_9BACT</name>
<gene>
    <name evidence="1" type="ORF">K4G66_22715</name>
</gene>
<dbReference type="EMBL" id="CP120682">
    <property type="protein sequence ID" value="WKN35194.1"/>
    <property type="molecule type" value="Genomic_DNA"/>
</dbReference>
<accession>A0AA49GK31</accession>
<reference evidence="1" key="2">
    <citation type="journal article" date="2024" name="Antonie Van Leeuwenhoek">
        <title>Roseihalotalea indica gen. nov., sp. nov., a halophilic Bacteroidetes from mesopelagic Southwest Indian Ocean with higher carbohydrate metabolic potential.</title>
        <authorList>
            <person name="Chen B."/>
            <person name="Zhang M."/>
            <person name="Lin D."/>
            <person name="Ye J."/>
            <person name="Tang K."/>
        </authorList>
    </citation>
    <scope>NUCLEOTIDE SEQUENCE</scope>
    <source>
        <strain evidence="1">TK19036</strain>
    </source>
</reference>
<dbReference type="AlphaFoldDB" id="A0AA49GK31"/>
<organism evidence="1">
    <name type="scientific">Roseihalotalea indica</name>
    <dbReference type="NCBI Taxonomy" id="2867963"/>
    <lineage>
        <taxon>Bacteria</taxon>
        <taxon>Pseudomonadati</taxon>
        <taxon>Bacteroidota</taxon>
        <taxon>Cytophagia</taxon>
        <taxon>Cytophagales</taxon>
        <taxon>Catalimonadaceae</taxon>
        <taxon>Roseihalotalea</taxon>
    </lineage>
</organism>
<dbReference type="InterPro" id="IPR011990">
    <property type="entry name" value="TPR-like_helical_dom_sf"/>
</dbReference>
<protein>
    <submittedName>
        <fullName evidence="1">SusD/RagB family nutrient-binding outer membrane lipoprotein</fullName>
    </submittedName>
</protein>
<proteinExistence type="predicted"/>
<evidence type="ECO:0000313" key="1">
    <source>
        <dbReference type="EMBL" id="WKN35194.1"/>
    </source>
</evidence>